<evidence type="ECO:0000256" key="1">
    <source>
        <dbReference type="SAM" id="SignalP"/>
    </source>
</evidence>
<keyword evidence="3" id="KW-1185">Reference proteome</keyword>
<reference evidence="2 3" key="1">
    <citation type="submission" date="2015-12" db="EMBL/GenBank/DDBJ databases">
        <authorList>
            <person name="Shamseldin A."/>
            <person name="Moawad H."/>
            <person name="Abd El-Rahim W.M."/>
            <person name="Sadowsky M.J."/>
        </authorList>
    </citation>
    <scope>NUCLEOTIDE SEQUENCE [LARGE SCALE GENOMIC DNA]</scope>
    <source>
        <strain evidence="2 3">SJ5A-1</strain>
    </source>
</reference>
<comment type="caution">
    <text evidence="2">The sequence shown here is derived from an EMBL/GenBank/DDBJ whole genome shotgun (WGS) entry which is preliminary data.</text>
</comment>
<proteinExistence type="predicted"/>
<evidence type="ECO:0000313" key="2">
    <source>
        <dbReference type="EMBL" id="KUF09264.1"/>
    </source>
</evidence>
<sequence length="86" mass="9036">MKKLLAYTTAFFCAAAGALAATDALMPAEPEVIEIEVAPHELQECRDTLAQVAQRPAVSDSGTPLLFDWTTEDLPGVVCVASDTAA</sequence>
<evidence type="ECO:0000313" key="3">
    <source>
        <dbReference type="Proteomes" id="UP000054396"/>
    </source>
</evidence>
<protein>
    <submittedName>
        <fullName evidence="2">Uncharacterized protein</fullName>
    </submittedName>
</protein>
<feature type="chain" id="PRO_5006936235" evidence="1">
    <location>
        <begin position="21"/>
        <end position="86"/>
    </location>
</feature>
<dbReference type="AlphaFoldDB" id="A0A0W7WF54"/>
<feature type="signal peptide" evidence="1">
    <location>
        <begin position="1"/>
        <end position="20"/>
    </location>
</feature>
<dbReference type="OrthoDB" id="7866522at2"/>
<accession>A0A0W7WF54</accession>
<dbReference type="STRING" id="1685382.AVJ23_18595"/>
<dbReference type="RefSeq" id="WP_058863730.1">
    <property type="nucleotide sequence ID" value="NZ_LPXO01000015.1"/>
</dbReference>
<keyword evidence="1" id="KW-0732">Signal</keyword>
<dbReference type="Proteomes" id="UP000054396">
    <property type="component" value="Unassembled WGS sequence"/>
</dbReference>
<organism evidence="2 3">
    <name type="scientific">Pseudoponticoccus marisrubri</name>
    <dbReference type="NCBI Taxonomy" id="1685382"/>
    <lineage>
        <taxon>Bacteria</taxon>
        <taxon>Pseudomonadati</taxon>
        <taxon>Pseudomonadota</taxon>
        <taxon>Alphaproteobacteria</taxon>
        <taxon>Rhodobacterales</taxon>
        <taxon>Roseobacteraceae</taxon>
        <taxon>Pseudoponticoccus</taxon>
    </lineage>
</organism>
<name>A0A0W7WF54_9RHOB</name>
<dbReference type="EMBL" id="LPXO01000015">
    <property type="protein sequence ID" value="KUF09264.1"/>
    <property type="molecule type" value="Genomic_DNA"/>
</dbReference>
<gene>
    <name evidence="2" type="ORF">AVJ23_18595</name>
</gene>